<organism evidence="12">
    <name type="scientific">Oryza barthii</name>
    <dbReference type="NCBI Taxonomy" id="65489"/>
    <lineage>
        <taxon>Eukaryota</taxon>
        <taxon>Viridiplantae</taxon>
        <taxon>Streptophyta</taxon>
        <taxon>Embryophyta</taxon>
        <taxon>Tracheophyta</taxon>
        <taxon>Spermatophyta</taxon>
        <taxon>Magnoliopsida</taxon>
        <taxon>Liliopsida</taxon>
        <taxon>Poales</taxon>
        <taxon>Poaceae</taxon>
        <taxon>BOP clade</taxon>
        <taxon>Oryzoideae</taxon>
        <taxon>Oryzeae</taxon>
        <taxon>Oryzinae</taxon>
        <taxon>Oryza</taxon>
    </lineage>
</organism>
<evidence type="ECO:0000256" key="4">
    <source>
        <dbReference type="ARBA" id="ARBA00022741"/>
    </source>
</evidence>
<dbReference type="InterPro" id="IPR038005">
    <property type="entry name" value="RX-like_CC"/>
</dbReference>
<dbReference type="InterPro" id="IPR058922">
    <property type="entry name" value="WHD_DRP"/>
</dbReference>
<dbReference type="Gene3D" id="1.10.10.10">
    <property type="entry name" value="Winged helix-like DNA-binding domain superfamily/Winged helix DNA-binding domain"/>
    <property type="match status" value="1"/>
</dbReference>
<reference evidence="12" key="2">
    <citation type="submission" date="2015-03" db="UniProtKB">
        <authorList>
            <consortium name="EnsemblPlants"/>
        </authorList>
    </citation>
    <scope>IDENTIFICATION</scope>
</reference>
<dbReference type="AlphaFoldDB" id="A0A0D3GCS6"/>
<evidence type="ECO:0000259" key="11">
    <source>
        <dbReference type="Pfam" id="PF23598"/>
    </source>
</evidence>
<comment type="similarity">
    <text evidence="1">Belongs to the disease resistance NB-LRR family.</text>
</comment>
<keyword evidence="2" id="KW-0433">Leucine-rich repeat</keyword>
<name>A0A0D3GCS6_9ORYZ</name>
<dbReference type="Gene3D" id="1.10.8.430">
    <property type="entry name" value="Helical domain of apoptotic protease-activating factors"/>
    <property type="match status" value="1"/>
</dbReference>
<dbReference type="GO" id="GO:0042742">
    <property type="term" value="P:defense response to bacterium"/>
    <property type="evidence" value="ECO:0007669"/>
    <property type="project" value="UniProtKB-ARBA"/>
</dbReference>
<dbReference type="CDD" id="cd14798">
    <property type="entry name" value="RX-CC_like"/>
    <property type="match status" value="1"/>
</dbReference>
<feature type="domain" description="Disease resistance protein winged helix" evidence="10">
    <location>
        <begin position="474"/>
        <end position="544"/>
    </location>
</feature>
<keyword evidence="4" id="KW-0547">Nucleotide-binding</keyword>
<dbReference type="Proteomes" id="UP000026960">
    <property type="component" value="Chromosome 6"/>
</dbReference>
<dbReference type="Gene3D" id="3.80.10.10">
    <property type="entry name" value="Ribonuclease Inhibitor"/>
    <property type="match status" value="2"/>
</dbReference>
<dbReference type="STRING" id="65489.A0A0D3GCS6"/>
<evidence type="ECO:0000256" key="1">
    <source>
        <dbReference type="ARBA" id="ARBA00008894"/>
    </source>
</evidence>
<dbReference type="EnsemblPlants" id="OBART06G03070.1">
    <property type="protein sequence ID" value="OBART06G03070.1"/>
    <property type="gene ID" value="OBART06G03070"/>
</dbReference>
<sequence length="1068" mass="122013">MGDTVVSMARSLVGGAIAAASSAARQEMSMLIGVQNDIWGHLSKLPSRAEPSRPRPTIGLILYENLIASSSLAPLLLLASLYIKDELKTMHAFLRAAEVTKEKDELVKVWAEQVRDLAYDIEDCLEEFTIHVKHQSLSRQLMKLRHRHRIAVQIRSLKLRVQEVRNRNMRYNFIKSAPSREMDDFSTNMEMTRYQAAHYVDEAKLVGFDGPKKEILKMISGSEDVEVQTIWIVGAGGLGKTTLAKKVYESSNITSMFPRRAWITVSQSFDVMDLLKDMIKQLLGKESLYNLFTKYKEVKIKENNLTDHLKEWLRNKRYFLVLDDLWSTKAWDCLKPTLWGNNREGSRLVVTTRNRDLAEGSSSPLVYPLQTLHREDATKLLLAKTNKSLCDINKDGMNETFEKILKKCGGLPLAIITIGGLLTAKDVKEWDGLYAQIPSELENNPSFEVMRQVLALSYKYLPSHLKPCFLYLSIFPEDFEIQRKRLVYRWIAEGFIRARDGVSIVDVAMKYFNDLINRSLMQPSRVNMEGTIKSCRVHDIIRDIMISISREEKFVCRIDDKETCLMEENIRHVAFYNSNSSEIAMDLNQVRSLTVFGERPKELTPLLCSPQVRMLRVLDFQGVRFGMTQKEMDHIGSVLHLKYMNIRCDYNLPNSSGYSKIYRIPRSIGKLQGLRVLDISNTCITSLPTEICELRSLNILRCTRKEYYEFFDPSKPIQCLFALSCIPVTMALADSDQRHEITAELHMACSTRWFSTYGVRVPMRIGNLKQLQELGYVDIRLTSSKAVKELGELSQLKKLRLLTNGATQRKCKVLREAIEKLSSLQSLRIDAFDVSSLRNLEWLHYISSPPPFLKNLTLEGCIKEIDWLRELTHLVKIHLSGSKLKEGKTVQILGELPNLMVLQLRWGAYVGVKLLFRAEAFPKLRKLEIRFLEDLREVRFEERTSPQMETIEISHCRLESGIIGIKHLPKLKEISLSWNCKVARLGQLQEEVKANPNRPVLLLYDDPSKHDLGDTQEGSGTPVEANEPPKNVGESSQSNQGEDDDDDQQQPITSTEIMPADADPAVSS</sequence>
<dbReference type="GO" id="GO:0043531">
    <property type="term" value="F:ADP binding"/>
    <property type="evidence" value="ECO:0007669"/>
    <property type="project" value="InterPro"/>
</dbReference>
<dbReference type="InterPro" id="IPR036388">
    <property type="entry name" value="WH-like_DNA-bd_sf"/>
</dbReference>
<dbReference type="InterPro" id="IPR044974">
    <property type="entry name" value="Disease_R_plants"/>
</dbReference>
<dbReference type="Pfam" id="PF23598">
    <property type="entry name" value="LRR_14"/>
    <property type="match status" value="2"/>
</dbReference>
<dbReference type="FunFam" id="1.10.10.10:FF:000322">
    <property type="entry name" value="Probable disease resistance protein At1g63360"/>
    <property type="match status" value="1"/>
</dbReference>
<evidence type="ECO:0000259" key="9">
    <source>
        <dbReference type="Pfam" id="PF18052"/>
    </source>
</evidence>
<proteinExistence type="inferred from homology"/>
<feature type="region of interest" description="Disordered" evidence="7">
    <location>
        <begin position="999"/>
        <end position="1068"/>
    </location>
</feature>
<dbReference type="PANTHER" id="PTHR23155:SF963">
    <property type="entry name" value="OS06G0287000 PROTEIN"/>
    <property type="match status" value="1"/>
</dbReference>
<evidence type="ECO:0000313" key="12">
    <source>
        <dbReference type="EnsemblPlants" id="OBART06G03070.1"/>
    </source>
</evidence>
<dbReference type="SUPFAM" id="SSF52058">
    <property type="entry name" value="L domain-like"/>
    <property type="match status" value="1"/>
</dbReference>
<keyword evidence="3" id="KW-0677">Repeat</keyword>
<evidence type="ECO:0000256" key="3">
    <source>
        <dbReference type="ARBA" id="ARBA00022737"/>
    </source>
</evidence>
<keyword evidence="13" id="KW-1185">Reference proteome</keyword>
<dbReference type="Gene3D" id="3.40.50.300">
    <property type="entry name" value="P-loop containing nucleotide triphosphate hydrolases"/>
    <property type="match status" value="1"/>
</dbReference>
<dbReference type="Gene3D" id="1.20.5.4130">
    <property type="match status" value="1"/>
</dbReference>
<dbReference type="InterPro" id="IPR055414">
    <property type="entry name" value="LRR_R13L4/SHOC2-like"/>
</dbReference>
<evidence type="ECO:0000256" key="7">
    <source>
        <dbReference type="SAM" id="MobiDB-lite"/>
    </source>
</evidence>
<dbReference type="InterPro" id="IPR027417">
    <property type="entry name" value="P-loop_NTPase"/>
</dbReference>
<dbReference type="FunFam" id="3.40.50.300:FF:001091">
    <property type="entry name" value="Probable disease resistance protein At1g61300"/>
    <property type="match status" value="1"/>
</dbReference>
<evidence type="ECO:0000256" key="5">
    <source>
        <dbReference type="ARBA" id="ARBA00022821"/>
    </source>
</evidence>
<evidence type="ECO:0000259" key="10">
    <source>
        <dbReference type="Pfam" id="PF23559"/>
    </source>
</evidence>
<keyword evidence="5" id="KW-0611">Plant defense</keyword>
<dbReference type="SUPFAM" id="SSF52540">
    <property type="entry name" value="P-loop containing nucleoside triphosphate hydrolases"/>
    <property type="match status" value="1"/>
</dbReference>
<dbReference type="Pfam" id="PF00931">
    <property type="entry name" value="NB-ARC"/>
    <property type="match status" value="1"/>
</dbReference>
<feature type="domain" description="Disease resistance N-terminal" evidence="9">
    <location>
        <begin position="83"/>
        <end position="144"/>
    </location>
</feature>
<evidence type="ECO:0000313" key="13">
    <source>
        <dbReference type="Proteomes" id="UP000026960"/>
    </source>
</evidence>
<dbReference type="InterPro" id="IPR042197">
    <property type="entry name" value="Apaf_helical"/>
</dbReference>
<dbReference type="GO" id="GO:0009626">
    <property type="term" value="P:plant-type hypersensitive response"/>
    <property type="evidence" value="ECO:0007669"/>
    <property type="project" value="UniProtKB-ARBA"/>
</dbReference>
<dbReference type="GO" id="GO:0002758">
    <property type="term" value="P:innate immune response-activating signaling pathway"/>
    <property type="evidence" value="ECO:0007669"/>
    <property type="project" value="UniProtKB-ARBA"/>
</dbReference>
<keyword evidence="6" id="KW-0175">Coiled coil</keyword>
<dbReference type="InterPro" id="IPR002182">
    <property type="entry name" value="NB-ARC"/>
</dbReference>
<protein>
    <recommendedName>
        <fullName evidence="14">NB-ARC domain-containing protein</fullName>
    </recommendedName>
</protein>
<reference evidence="12" key="1">
    <citation type="journal article" date="2009" name="Rice">
        <title>De Novo Next Generation Sequencing of Plant Genomes.</title>
        <authorList>
            <person name="Rounsley S."/>
            <person name="Marri P.R."/>
            <person name="Yu Y."/>
            <person name="He R."/>
            <person name="Sisneros N."/>
            <person name="Goicoechea J.L."/>
            <person name="Lee S.J."/>
            <person name="Angelova A."/>
            <person name="Kudrna D."/>
            <person name="Luo M."/>
            <person name="Affourtit J."/>
            <person name="Desany B."/>
            <person name="Knight J."/>
            <person name="Niazi F."/>
            <person name="Egholm M."/>
            <person name="Wing R.A."/>
        </authorList>
    </citation>
    <scope>NUCLEOTIDE SEQUENCE [LARGE SCALE GENOMIC DNA]</scope>
    <source>
        <strain evidence="12">cv. IRGC 105608</strain>
    </source>
</reference>
<evidence type="ECO:0008006" key="14">
    <source>
        <dbReference type="Google" id="ProtNLM"/>
    </source>
</evidence>
<dbReference type="InterPro" id="IPR041118">
    <property type="entry name" value="Rx_N"/>
</dbReference>
<evidence type="ECO:0000256" key="6">
    <source>
        <dbReference type="ARBA" id="ARBA00023054"/>
    </source>
</evidence>
<feature type="domain" description="Disease resistance R13L4/SHOC-2-like LRR" evidence="11">
    <location>
        <begin position="758"/>
        <end position="1000"/>
    </location>
</feature>
<accession>A0A0D3GCS6</accession>
<dbReference type="eggNOG" id="KOG4658">
    <property type="taxonomic scope" value="Eukaryota"/>
</dbReference>
<dbReference type="PRINTS" id="PR00364">
    <property type="entry name" value="DISEASERSIST"/>
</dbReference>
<dbReference type="Pfam" id="PF23559">
    <property type="entry name" value="WHD_DRP"/>
    <property type="match status" value="1"/>
</dbReference>
<dbReference type="Gramene" id="OBART06G03070.1">
    <property type="protein sequence ID" value="OBART06G03070.1"/>
    <property type="gene ID" value="OBART06G03070"/>
</dbReference>
<feature type="domain" description="NB-ARC" evidence="8">
    <location>
        <begin position="213"/>
        <end position="386"/>
    </location>
</feature>
<dbReference type="PaxDb" id="65489-OBART06G03070.1"/>
<evidence type="ECO:0000256" key="2">
    <source>
        <dbReference type="ARBA" id="ARBA00022614"/>
    </source>
</evidence>
<evidence type="ECO:0000259" key="8">
    <source>
        <dbReference type="Pfam" id="PF00931"/>
    </source>
</evidence>
<feature type="domain" description="Disease resistance R13L4/SHOC-2-like LRR" evidence="11">
    <location>
        <begin position="589"/>
        <end position="728"/>
    </location>
</feature>
<dbReference type="Pfam" id="PF18052">
    <property type="entry name" value="Rx_N"/>
    <property type="match status" value="1"/>
</dbReference>
<dbReference type="PANTHER" id="PTHR23155">
    <property type="entry name" value="DISEASE RESISTANCE PROTEIN RP"/>
    <property type="match status" value="1"/>
</dbReference>
<dbReference type="InterPro" id="IPR032675">
    <property type="entry name" value="LRR_dom_sf"/>
</dbReference>